<evidence type="ECO:0000313" key="3">
    <source>
        <dbReference type="Proteomes" id="UP000299102"/>
    </source>
</evidence>
<gene>
    <name evidence="2" type="ORF">EVAR_92690_1</name>
</gene>
<proteinExistence type="predicted"/>
<dbReference type="AlphaFoldDB" id="A0A4C1SX43"/>
<dbReference type="Proteomes" id="UP000299102">
    <property type="component" value="Unassembled WGS sequence"/>
</dbReference>
<reference evidence="2 3" key="1">
    <citation type="journal article" date="2019" name="Commun. Biol.">
        <title>The bagworm genome reveals a unique fibroin gene that provides high tensile strength.</title>
        <authorList>
            <person name="Kono N."/>
            <person name="Nakamura H."/>
            <person name="Ohtoshi R."/>
            <person name="Tomita M."/>
            <person name="Numata K."/>
            <person name="Arakawa K."/>
        </authorList>
    </citation>
    <scope>NUCLEOTIDE SEQUENCE [LARGE SCALE GENOMIC DNA]</scope>
</reference>
<comment type="caution">
    <text evidence="2">The sequence shown here is derived from an EMBL/GenBank/DDBJ whole genome shotgun (WGS) entry which is preliminary data.</text>
</comment>
<feature type="region of interest" description="Disordered" evidence="1">
    <location>
        <begin position="29"/>
        <end position="92"/>
    </location>
</feature>
<evidence type="ECO:0000313" key="2">
    <source>
        <dbReference type="EMBL" id="GBP06752.1"/>
    </source>
</evidence>
<keyword evidence="3" id="KW-1185">Reference proteome</keyword>
<feature type="compositionally biased region" description="Basic and acidic residues" evidence="1">
    <location>
        <begin position="55"/>
        <end position="64"/>
    </location>
</feature>
<evidence type="ECO:0000256" key="1">
    <source>
        <dbReference type="SAM" id="MobiDB-lite"/>
    </source>
</evidence>
<accession>A0A4C1SX43</accession>
<protein>
    <submittedName>
        <fullName evidence="2">Uncharacterized protein</fullName>
    </submittedName>
</protein>
<name>A0A4C1SX43_EUMVA</name>
<sequence length="92" mass="9512">MCHVHAIIGFLSERTTRRLGLDLEIGLASRAPPSAPAPPAGSSLIPGNYIMNESRSSRNGREADGAGARPSPVNNSGSRAPALARSEYGIGT</sequence>
<dbReference type="EMBL" id="BGZK01000023">
    <property type="protein sequence ID" value="GBP06752.1"/>
    <property type="molecule type" value="Genomic_DNA"/>
</dbReference>
<organism evidence="2 3">
    <name type="scientific">Eumeta variegata</name>
    <name type="common">Bagworm moth</name>
    <name type="synonym">Eumeta japonica</name>
    <dbReference type="NCBI Taxonomy" id="151549"/>
    <lineage>
        <taxon>Eukaryota</taxon>
        <taxon>Metazoa</taxon>
        <taxon>Ecdysozoa</taxon>
        <taxon>Arthropoda</taxon>
        <taxon>Hexapoda</taxon>
        <taxon>Insecta</taxon>
        <taxon>Pterygota</taxon>
        <taxon>Neoptera</taxon>
        <taxon>Endopterygota</taxon>
        <taxon>Lepidoptera</taxon>
        <taxon>Glossata</taxon>
        <taxon>Ditrysia</taxon>
        <taxon>Tineoidea</taxon>
        <taxon>Psychidae</taxon>
        <taxon>Oiketicinae</taxon>
        <taxon>Eumeta</taxon>
    </lineage>
</organism>